<sequence>MPDIAPDVQPTTPSDAAIKVTLSSASVYPRKVAYAFELAAELGYDGVEVMVWSDSTTQDDNALAHLAQQSGVEIRSIHAPTLLVSQNVWGAKPGPKLAKAVDMASSLGASTVVVHPPFAWQRKYARKFVDQVHELTAESGLTIAVENMYPWRPRKHDYGAYLPGWDPTEHDYDSVTLDLSHAATARQDSLAMAKAFGSRLHHVHLTDGTDSGMDEHLVPGRGSQPAAALLQHLSGSGWTGDVVIEIGTRKARTAAERHDDVAQSLTFARTYLTPGPHADFVPTPPPAHHRPDDAWELAP</sequence>
<dbReference type="Pfam" id="PF01261">
    <property type="entry name" value="AP_endonuc_2"/>
    <property type="match status" value="1"/>
</dbReference>
<dbReference type="AlphaFoldDB" id="A0A1G6H3K4"/>
<dbReference type="OrthoDB" id="3248123at2"/>
<evidence type="ECO:0000259" key="3">
    <source>
        <dbReference type="Pfam" id="PF01261"/>
    </source>
</evidence>
<dbReference type="RefSeq" id="WP_093180732.1">
    <property type="nucleotide sequence ID" value="NZ_FMYH01000001.1"/>
</dbReference>
<dbReference type="PANTHER" id="PTHR12110">
    <property type="entry name" value="HYDROXYPYRUVATE ISOMERASE"/>
    <property type="match status" value="1"/>
</dbReference>
<keyword evidence="4" id="KW-0413">Isomerase</keyword>
<dbReference type="GO" id="GO:0016853">
    <property type="term" value="F:isomerase activity"/>
    <property type="evidence" value="ECO:0007669"/>
    <property type="project" value="UniProtKB-KW"/>
</dbReference>
<accession>A0A1G6H3K4</accession>
<proteinExistence type="predicted"/>
<evidence type="ECO:0000256" key="1">
    <source>
        <dbReference type="ARBA" id="ARBA00023277"/>
    </source>
</evidence>
<feature type="region of interest" description="Disordered" evidence="2">
    <location>
        <begin position="275"/>
        <end position="299"/>
    </location>
</feature>
<dbReference type="SUPFAM" id="SSF51658">
    <property type="entry name" value="Xylose isomerase-like"/>
    <property type="match status" value="1"/>
</dbReference>
<evidence type="ECO:0000256" key="2">
    <source>
        <dbReference type="SAM" id="MobiDB-lite"/>
    </source>
</evidence>
<dbReference type="PANTHER" id="PTHR12110:SF47">
    <property type="match status" value="1"/>
</dbReference>
<reference evidence="4 5" key="1">
    <citation type="submission" date="2016-09" db="EMBL/GenBank/DDBJ databases">
        <authorList>
            <person name="Capua I."/>
            <person name="De Benedictis P."/>
            <person name="Joannis T."/>
            <person name="Lombin L.H."/>
            <person name="Cattoli G."/>
        </authorList>
    </citation>
    <scope>NUCLEOTIDE SEQUENCE [LARGE SCALE GENOMIC DNA]</scope>
    <source>
        <strain evidence="4 5">ISLP-3</strain>
    </source>
</reference>
<dbReference type="STRING" id="1814289.SAMN05216410_0641"/>
<name>A0A1G6H3K4_9MICO</name>
<dbReference type="InterPro" id="IPR013022">
    <property type="entry name" value="Xyl_isomerase-like_TIM-brl"/>
</dbReference>
<dbReference type="Proteomes" id="UP000199039">
    <property type="component" value="Unassembled WGS sequence"/>
</dbReference>
<dbReference type="InterPro" id="IPR050312">
    <property type="entry name" value="IolE/XylAMocC-like"/>
</dbReference>
<evidence type="ECO:0000313" key="5">
    <source>
        <dbReference type="Proteomes" id="UP000199039"/>
    </source>
</evidence>
<dbReference type="Gene3D" id="3.20.20.150">
    <property type="entry name" value="Divalent-metal-dependent TIM barrel enzymes"/>
    <property type="match status" value="1"/>
</dbReference>
<evidence type="ECO:0000313" key="4">
    <source>
        <dbReference type="EMBL" id="SDB88006.1"/>
    </source>
</evidence>
<organism evidence="4 5">
    <name type="scientific">Sanguibacter gelidistatuariae</name>
    <dbReference type="NCBI Taxonomy" id="1814289"/>
    <lineage>
        <taxon>Bacteria</taxon>
        <taxon>Bacillati</taxon>
        <taxon>Actinomycetota</taxon>
        <taxon>Actinomycetes</taxon>
        <taxon>Micrococcales</taxon>
        <taxon>Sanguibacteraceae</taxon>
        <taxon>Sanguibacter</taxon>
    </lineage>
</organism>
<feature type="domain" description="Xylose isomerase-like TIM barrel" evidence="3">
    <location>
        <begin position="36"/>
        <end position="269"/>
    </location>
</feature>
<dbReference type="InterPro" id="IPR036237">
    <property type="entry name" value="Xyl_isomerase-like_sf"/>
</dbReference>
<protein>
    <submittedName>
        <fullName evidence="4">Sugar phosphate isomerase/epimerase</fullName>
    </submittedName>
</protein>
<dbReference type="EMBL" id="FMYH01000001">
    <property type="protein sequence ID" value="SDB88006.1"/>
    <property type="molecule type" value="Genomic_DNA"/>
</dbReference>
<keyword evidence="1" id="KW-0119">Carbohydrate metabolism</keyword>
<gene>
    <name evidence="4" type="ORF">SAMN05216410_0641</name>
</gene>
<keyword evidence="5" id="KW-1185">Reference proteome</keyword>